<feature type="compositionally biased region" description="Basic and acidic residues" evidence="1">
    <location>
        <begin position="172"/>
        <end position="223"/>
    </location>
</feature>
<dbReference type="AlphaFoldDB" id="A0A4S2KWK8"/>
<feature type="region of interest" description="Disordered" evidence="1">
    <location>
        <begin position="470"/>
        <end position="508"/>
    </location>
</feature>
<proteinExistence type="predicted"/>
<feature type="compositionally biased region" description="Basic and acidic residues" evidence="1">
    <location>
        <begin position="251"/>
        <end position="276"/>
    </location>
</feature>
<accession>A0A4S2KWK8</accession>
<feature type="compositionally biased region" description="Low complexity" evidence="1">
    <location>
        <begin position="132"/>
        <end position="141"/>
    </location>
</feature>
<feature type="region of interest" description="Disordered" evidence="1">
    <location>
        <begin position="130"/>
        <end position="306"/>
    </location>
</feature>
<gene>
    <name evidence="2" type="ORF">DBV15_07100</name>
</gene>
<sequence length="914" mass="100651">MVVCCGQSHDSKYTMNVNSILACTQQRRANLTVTAGPKGCKATITPPNRYWVATEKPPLIVYQPFYGPWDGVGRINAIVFVAVGAAGHENLSGFERGAALAGYRHYKRSARCTWRHPPDASVRLAAQRRARAGLGTAARRTQSAESAQTHTQAMWSAAHRTQRTSSCWSRAGWREEDGERGRRASESDLQKGERGQDERSHERGSAREGAPRKEEVKEQERTPKSPFYPKIATPRRASRHCRLARSTWGRKVRESTRMERARRDRKRERENRELTRVRGGRRQRPDASYHDAQGATPRASLEGEREKVEGAGENVAAGVAKTLIRSSSHVAPFLYQGFFLLSRGRFEWPLTDADVDSGDASRVGTPIDDARSVGANFPLCSQKKRKRGKNIEKGVRIANPRDKERAVREIILFPEFDDAPPGLVPGPGALPMIKGDAGERGTRVGSASGDAELRFQISYFPTSWPQRTRERGRENCIYSRHNPRGEGGLEENDGGTRRRPGASVAAAAPRRNIGNPAFAVYFFDDFRARVSSSGRRVAARDSRVGEEDWTKRKKQNKTSKAEAEKQKSPDRSARIHDEEDEDITEREDEEEDEDPCSSPEPDLENESEPMEIQASAGAIASSMAQSLHSLAQAQTMSQASSPSLAVQAVQAAQALNQNLGQALTQALTQNMQQNLGQTLQHNLAQSLTPSLSPQQQQQLLNQPQNLSQASQSLQQNIQSQAQNLSQTLQQQAQNLTQNLGQALNQQALQQQAQNLTQNLQQAQNLTQNLQQQALNMAGTIAQNGGLAGMNMSGNQQQNSQNSMLSPGATSQDSHDATLTEKLVNELQSRASAAGLGGAVGAGGGGGMGNISERTLEECWSTLQRDNTASRKNLKKLYRDPPLIDPGLRFRIELTAAKRNQNRARSVTIVAKYMI</sequence>
<feature type="compositionally biased region" description="Basic and acidic residues" evidence="1">
    <location>
        <begin position="538"/>
        <end position="550"/>
    </location>
</feature>
<dbReference type="Proteomes" id="UP000310200">
    <property type="component" value="Unassembled WGS sequence"/>
</dbReference>
<name>A0A4S2KWK8_9HYME</name>
<dbReference type="EMBL" id="QBLH01001220">
    <property type="protein sequence ID" value="TGZ52609.1"/>
    <property type="molecule type" value="Genomic_DNA"/>
</dbReference>
<evidence type="ECO:0000256" key="1">
    <source>
        <dbReference type="SAM" id="MobiDB-lite"/>
    </source>
</evidence>
<reference evidence="2 3" key="1">
    <citation type="journal article" date="2019" name="Philos. Trans. R. Soc. Lond., B, Biol. Sci.">
        <title>Ant behaviour and brain gene expression of defending hosts depend on the ecological success of the intruding social parasite.</title>
        <authorList>
            <person name="Kaur R."/>
            <person name="Stoldt M."/>
            <person name="Jongepier E."/>
            <person name="Feldmeyer B."/>
            <person name="Menzel F."/>
            <person name="Bornberg-Bauer E."/>
            <person name="Foitzik S."/>
        </authorList>
    </citation>
    <scope>NUCLEOTIDE SEQUENCE [LARGE SCALE GENOMIC DNA]</scope>
    <source>
        <tissue evidence="2">Whole body</tissue>
    </source>
</reference>
<comment type="caution">
    <text evidence="2">The sequence shown here is derived from an EMBL/GenBank/DDBJ whole genome shotgun (WGS) entry which is preliminary data.</text>
</comment>
<dbReference type="STRING" id="300112.A0A4S2KWK8"/>
<feature type="region of interest" description="Disordered" evidence="1">
    <location>
        <begin position="688"/>
        <end position="713"/>
    </location>
</feature>
<feature type="compositionally biased region" description="Low complexity" evidence="1">
    <location>
        <begin position="788"/>
        <end position="803"/>
    </location>
</feature>
<protein>
    <submittedName>
        <fullName evidence="2">Uncharacterized protein</fullName>
    </submittedName>
</protein>
<feature type="region of interest" description="Disordered" evidence="1">
    <location>
        <begin position="532"/>
        <end position="614"/>
    </location>
</feature>
<evidence type="ECO:0000313" key="2">
    <source>
        <dbReference type="EMBL" id="TGZ52609.1"/>
    </source>
</evidence>
<feature type="compositionally biased region" description="Polar residues" evidence="1">
    <location>
        <begin position="143"/>
        <end position="154"/>
    </location>
</feature>
<feature type="compositionally biased region" description="Acidic residues" evidence="1">
    <location>
        <begin position="578"/>
        <end position="609"/>
    </location>
</feature>
<organism evidence="2 3">
    <name type="scientific">Temnothorax longispinosus</name>
    <dbReference type="NCBI Taxonomy" id="300112"/>
    <lineage>
        <taxon>Eukaryota</taxon>
        <taxon>Metazoa</taxon>
        <taxon>Ecdysozoa</taxon>
        <taxon>Arthropoda</taxon>
        <taxon>Hexapoda</taxon>
        <taxon>Insecta</taxon>
        <taxon>Pterygota</taxon>
        <taxon>Neoptera</taxon>
        <taxon>Endopterygota</taxon>
        <taxon>Hymenoptera</taxon>
        <taxon>Apocrita</taxon>
        <taxon>Aculeata</taxon>
        <taxon>Formicoidea</taxon>
        <taxon>Formicidae</taxon>
        <taxon>Myrmicinae</taxon>
        <taxon>Temnothorax</taxon>
    </lineage>
</organism>
<feature type="region of interest" description="Disordered" evidence="1">
    <location>
        <begin position="787"/>
        <end position="815"/>
    </location>
</feature>
<keyword evidence="3" id="KW-1185">Reference proteome</keyword>
<feature type="compositionally biased region" description="Basic and acidic residues" evidence="1">
    <location>
        <begin position="559"/>
        <end position="577"/>
    </location>
</feature>
<evidence type="ECO:0000313" key="3">
    <source>
        <dbReference type="Proteomes" id="UP000310200"/>
    </source>
</evidence>